<evidence type="ECO:0000256" key="6">
    <source>
        <dbReference type="SAM" id="MobiDB-lite"/>
    </source>
</evidence>
<feature type="domain" description="Rhodopsin" evidence="8">
    <location>
        <begin position="25"/>
        <end position="217"/>
    </location>
</feature>
<dbReference type="Proteomes" id="UP000054771">
    <property type="component" value="Unassembled WGS sequence"/>
</dbReference>
<feature type="transmembrane region" description="Helical" evidence="7">
    <location>
        <begin position="203"/>
        <end position="225"/>
    </location>
</feature>
<evidence type="ECO:0000259" key="8">
    <source>
        <dbReference type="Pfam" id="PF20684"/>
    </source>
</evidence>
<dbReference type="InterPro" id="IPR049326">
    <property type="entry name" value="Rhodopsin_dom_fungi"/>
</dbReference>
<keyword evidence="10" id="KW-1185">Reference proteome</keyword>
<keyword evidence="2 7" id="KW-0812">Transmembrane</keyword>
<sequence length="371" mass="41351">MGSTTIAIFALSIVSIVLTWLLVTLRLLVRTKIRPSFGVDDSLLIVGWLLATAQFIIPLYEPRCKLRKDADLLTLDDIESNYICRFAGELLWVAATGLVKISFCFTLLRFLQLPWQRWCILSTIAMIFTISVFYFFWIVFDCKPIRYFWQQVKAPTSGSCKAAAAFADATYAHASVLIAADAVLTIIPLFVVHYLHAGWRVKISVAAILTIGSLYAIFVPPNASYPSPSLQSKKLPVTNMERHDLYHSSCVATIVRLTLIHHMLAAGSFLTVTTKLVLWAIVEVATSIVAVSATALRPLWEVLRAIPRYTFGSRWGIVSRWYGSERGTQLHDLAPAQTTSTDQIPESYNMSQGSEGSRFKAPKRAGFDGYS</sequence>
<keyword evidence="4 7" id="KW-0472">Membrane</keyword>
<feature type="region of interest" description="Disordered" evidence="6">
    <location>
        <begin position="335"/>
        <end position="371"/>
    </location>
</feature>
<evidence type="ECO:0000256" key="7">
    <source>
        <dbReference type="SAM" id="Phobius"/>
    </source>
</evidence>
<protein>
    <recommendedName>
        <fullName evidence="8">Rhodopsin domain-containing protein</fullName>
    </recommendedName>
</protein>
<comment type="similarity">
    <text evidence="5">Belongs to the SAT4 family.</text>
</comment>
<feature type="transmembrane region" description="Helical" evidence="7">
    <location>
        <begin position="171"/>
        <end position="191"/>
    </location>
</feature>
<proteinExistence type="inferred from homology"/>
<feature type="transmembrane region" description="Helical" evidence="7">
    <location>
        <begin position="118"/>
        <end position="140"/>
    </location>
</feature>
<dbReference type="AlphaFoldDB" id="A0A0U5G7J5"/>
<feature type="transmembrane region" description="Helical" evidence="7">
    <location>
        <begin position="41"/>
        <end position="60"/>
    </location>
</feature>
<evidence type="ECO:0000256" key="1">
    <source>
        <dbReference type="ARBA" id="ARBA00004141"/>
    </source>
</evidence>
<dbReference type="EMBL" id="CDMC01000010">
    <property type="protein sequence ID" value="CEL08146.1"/>
    <property type="molecule type" value="Genomic_DNA"/>
</dbReference>
<dbReference type="PANTHER" id="PTHR33048">
    <property type="entry name" value="PTH11-LIKE INTEGRAL MEMBRANE PROTEIN (AFU_ORTHOLOGUE AFUA_5G11245)"/>
    <property type="match status" value="1"/>
</dbReference>
<dbReference type="GO" id="GO:0016020">
    <property type="term" value="C:membrane"/>
    <property type="evidence" value="ECO:0007669"/>
    <property type="project" value="UniProtKB-SubCell"/>
</dbReference>
<evidence type="ECO:0000313" key="9">
    <source>
        <dbReference type="EMBL" id="CEL08146.1"/>
    </source>
</evidence>
<evidence type="ECO:0000256" key="5">
    <source>
        <dbReference type="ARBA" id="ARBA00038359"/>
    </source>
</evidence>
<feature type="transmembrane region" description="Helical" evidence="7">
    <location>
        <begin position="245"/>
        <end position="264"/>
    </location>
</feature>
<dbReference type="Pfam" id="PF20684">
    <property type="entry name" value="Fung_rhodopsin"/>
    <property type="match status" value="1"/>
</dbReference>
<evidence type="ECO:0000313" key="10">
    <source>
        <dbReference type="Proteomes" id="UP000054771"/>
    </source>
</evidence>
<accession>A0A0U5G7J5</accession>
<dbReference type="InterPro" id="IPR052337">
    <property type="entry name" value="SAT4-like"/>
</dbReference>
<comment type="subcellular location">
    <subcellularLocation>
        <location evidence="1">Membrane</location>
        <topology evidence="1">Multi-pass membrane protein</topology>
    </subcellularLocation>
</comment>
<evidence type="ECO:0000256" key="4">
    <source>
        <dbReference type="ARBA" id="ARBA00023136"/>
    </source>
</evidence>
<evidence type="ECO:0000256" key="2">
    <source>
        <dbReference type="ARBA" id="ARBA00022692"/>
    </source>
</evidence>
<dbReference type="OrthoDB" id="3923077at2759"/>
<feature type="transmembrane region" description="Helical" evidence="7">
    <location>
        <begin position="90"/>
        <end position="111"/>
    </location>
</feature>
<organism evidence="9 10">
    <name type="scientific">Aspergillus calidoustus</name>
    <dbReference type="NCBI Taxonomy" id="454130"/>
    <lineage>
        <taxon>Eukaryota</taxon>
        <taxon>Fungi</taxon>
        <taxon>Dikarya</taxon>
        <taxon>Ascomycota</taxon>
        <taxon>Pezizomycotina</taxon>
        <taxon>Eurotiomycetes</taxon>
        <taxon>Eurotiomycetidae</taxon>
        <taxon>Eurotiales</taxon>
        <taxon>Aspergillaceae</taxon>
        <taxon>Aspergillus</taxon>
        <taxon>Aspergillus subgen. Nidulantes</taxon>
    </lineage>
</organism>
<feature type="compositionally biased region" description="Polar residues" evidence="6">
    <location>
        <begin position="336"/>
        <end position="355"/>
    </location>
</feature>
<feature type="transmembrane region" description="Helical" evidence="7">
    <location>
        <begin position="6"/>
        <end position="29"/>
    </location>
</feature>
<dbReference type="STRING" id="454130.A0A0U5G7J5"/>
<reference evidence="10" key="1">
    <citation type="journal article" date="2016" name="Genome Announc.">
        <title>Draft genome sequences of fungus Aspergillus calidoustus.</title>
        <authorList>
            <person name="Horn F."/>
            <person name="Linde J."/>
            <person name="Mattern D.J."/>
            <person name="Walther G."/>
            <person name="Guthke R."/>
            <person name="Scherlach K."/>
            <person name="Martin K."/>
            <person name="Brakhage A.A."/>
            <person name="Petzke L."/>
            <person name="Valiante V."/>
        </authorList>
    </citation>
    <scope>NUCLEOTIDE SEQUENCE [LARGE SCALE GENOMIC DNA]</scope>
    <source>
        <strain evidence="10">SF006504</strain>
    </source>
</reference>
<feature type="transmembrane region" description="Helical" evidence="7">
    <location>
        <begin position="276"/>
        <end position="300"/>
    </location>
</feature>
<evidence type="ECO:0000256" key="3">
    <source>
        <dbReference type="ARBA" id="ARBA00022989"/>
    </source>
</evidence>
<gene>
    <name evidence="9" type="ORF">ASPCAL11299</name>
</gene>
<dbReference type="PANTHER" id="PTHR33048:SF96">
    <property type="entry name" value="INTEGRAL MEMBRANE PROTEIN"/>
    <property type="match status" value="1"/>
</dbReference>
<keyword evidence="3 7" id="KW-1133">Transmembrane helix</keyword>
<name>A0A0U5G7J5_ASPCI</name>